<name>A0ABS3UFE4_9ACTN</name>
<dbReference type="Proteomes" id="UP000679690">
    <property type="component" value="Unassembled WGS sequence"/>
</dbReference>
<dbReference type="RefSeq" id="WP_208466691.1">
    <property type="nucleotide sequence ID" value="NZ_JAGFNS010000004.1"/>
</dbReference>
<keyword evidence="1" id="KW-1133">Transmembrane helix</keyword>
<accession>A0ABS3UFE4</accession>
<proteinExistence type="predicted"/>
<keyword evidence="1" id="KW-0472">Membrane</keyword>
<feature type="transmembrane region" description="Helical" evidence="1">
    <location>
        <begin position="12"/>
        <end position="31"/>
    </location>
</feature>
<reference evidence="2 3" key="1">
    <citation type="submission" date="2021-03" db="EMBL/GenBank/DDBJ databases">
        <title>Actinoplanes flavus sp. nov., a novel actinomycete isolated from Coconut Palm rhizosphere soil.</title>
        <authorList>
            <person name="Luo X."/>
        </authorList>
    </citation>
    <scope>NUCLEOTIDE SEQUENCE [LARGE SCALE GENOMIC DNA]</scope>
    <source>
        <strain evidence="2 3">NEAU-H7</strain>
    </source>
</reference>
<protein>
    <recommendedName>
        <fullName evidence="4">Mce-associated membrane protein</fullName>
    </recommendedName>
</protein>
<sequence length="156" mass="16648">MPIAEKRRNSWLWAVGALTLIGGCLLGGNLLRNALLYAESAEKDAHDQLLKAEGQEIIRGLEVENPAPGKLGEALISRVTSHFGAGGTVLRQEVARGVPDDGETAGEIDVRVVQTGQGSALGQPTDSESFTICVRFHTEWSRNTGIVTTVREIGCP</sequence>
<dbReference type="PROSITE" id="PS51257">
    <property type="entry name" value="PROKAR_LIPOPROTEIN"/>
    <property type="match status" value="1"/>
</dbReference>
<keyword evidence="3" id="KW-1185">Reference proteome</keyword>
<comment type="caution">
    <text evidence="2">The sequence shown here is derived from an EMBL/GenBank/DDBJ whole genome shotgun (WGS) entry which is preliminary data.</text>
</comment>
<evidence type="ECO:0000256" key="1">
    <source>
        <dbReference type="SAM" id="Phobius"/>
    </source>
</evidence>
<evidence type="ECO:0000313" key="2">
    <source>
        <dbReference type="EMBL" id="MBO3737489.1"/>
    </source>
</evidence>
<keyword evidence="1" id="KW-0812">Transmembrane</keyword>
<evidence type="ECO:0008006" key="4">
    <source>
        <dbReference type="Google" id="ProtNLM"/>
    </source>
</evidence>
<evidence type="ECO:0000313" key="3">
    <source>
        <dbReference type="Proteomes" id="UP000679690"/>
    </source>
</evidence>
<gene>
    <name evidence="2" type="ORF">J5X75_08135</name>
</gene>
<dbReference type="EMBL" id="JAGFNS010000004">
    <property type="protein sequence ID" value="MBO3737489.1"/>
    <property type="molecule type" value="Genomic_DNA"/>
</dbReference>
<organism evidence="2 3">
    <name type="scientific">Actinoplanes flavus</name>
    <dbReference type="NCBI Taxonomy" id="2820290"/>
    <lineage>
        <taxon>Bacteria</taxon>
        <taxon>Bacillati</taxon>
        <taxon>Actinomycetota</taxon>
        <taxon>Actinomycetes</taxon>
        <taxon>Micromonosporales</taxon>
        <taxon>Micromonosporaceae</taxon>
        <taxon>Actinoplanes</taxon>
    </lineage>
</organism>